<dbReference type="Pfam" id="PF00168">
    <property type="entry name" value="C2"/>
    <property type="match status" value="1"/>
</dbReference>
<dbReference type="GO" id="GO:0005737">
    <property type="term" value="C:cytoplasm"/>
    <property type="evidence" value="ECO:0007669"/>
    <property type="project" value="TreeGrafter"/>
</dbReference>
<dbReference type="InterPro" id="IPR037301">
    <property type="entry name" value="Tollip_C2"/>
</dbReference>
<accession>A0A183IWR7</accession>
<dbReference type="Gene3D" id="2.60.40.150">
    <property type="entry name" value="C2 domain"/>
    <property type="match status" value="1"/>
</dbReference>
<dbReference type="SMART" id="SM00239">
    <property type="entry name" value="C2"/>
    <property type="match status" value="1"/>
</dbReference>
<dbReference type="Proteomes" id="UP000270296">
    <property type="component" value="Unassembled WGS sequence"/>
</dbReference>
<keyword evidence="3" id="KW-1185">Reference proteome</keyword>
<proteinExistence type="predicted"/>
<evidence type="ECO:0000259" key="1">
    <source>
        <dbReference type="PROSITE" id="PS50004"/>
    </source>
</evidence>
<organism evidence="4">
    <name type="scientific">Soboliphyme baturini</name>
    <dbReference type="NCBI Taxonomy" id="241478"/>
    <lineage>
        <taxon>Eukaryota</taxon>
        <taxon>Metazoa</taxon>
        <taxon>Ecdysozoa</taxon>
        <taxon>Nematoda</taxon>
        <taxon>Enoplea</taxon>
        <taxon>Dorylaimia</taxon>
        <taxon>Dioctophymatida</taxon>
        <taxon>Dioctophymatoidea</taxon>
        <taxon>Soboliphymatidae</taxon>
        <taxon>Soboliphyme</taxon>
    </lineage>
</organism>
<dbReference type="SUPFAM" id="SSF49562">
    <property type="entry name" value="C2 domain (Calcium/lipid-binding domain, CaLB)"/>
    <property type="match status" value="1"/>
</dbReference>
<dbReference type="GO" id="GO:0006511">
    <property type="term" value="P:ubiquitin-dependent protein catabolic process"/>
    <property type="evidence" value="ECO:0007669"/>
    <property type="project" value="TreeGrafter"/>
</dbReference>
<evidence type="ECO:0000313" key="4">
    <source>
        <dbReference type="WBParaSite" id="SBAD_0000836301-mRNA-1"/>
    </source>
</evidence>
<reference evidence="2 3" key="2">
    <citation type="submission" date="2018-11" db="EMBL/GenBank/DDBJ databases">
        <authorList>
            <consortium name="Pathogen Informatics"/>
        </authorList>
    </citation>
    <scope>NUCLEOTIDE SEQUENCE [LARGE SCALE GENOMIC DNA]</scope>
</reference>
<sequence>MAACQSTSRRDRVMTGRLSDDFLRITTSAGQSVADGAQQSSLNPAYRLATGFVPAKTVGRLSVTVTQANLTKNYGLMKMDPYCRIRVGNTVFETPTDANGGKSPVWNRTIYCYLPSGVDSIYLEIFDERSFTIDERIAWAHVRIPEAVFKGDTIDEWYSLSGSQGDGKEGMVNLVMTLHVCIFVIL</sequence>
<dbReference type="FunFam" id="2.60.40.150:FF:000055">
    <property type="entry name" value="Toll-interacting protein-like Protein"/>
    <property type="match status" value="1"/>
</dbReference>
<evidence type="ECO:0000313" key="3">
    <source>
        <dbReference type="Proteomes" id="UP000270296"/>
    </source>
</evidence>
<dbReference type="OrthoDB" id="9942608at2759"/>
<dbReference type="CDD" id="cd04016">
    <property type="entry name" value="C2_Tollip"/>
    <property type="match status" value="1"/>
</dbReference>
<dbReference type="AlphaFoldDB" id="A0A183IWR7"/>
<feature type="domain" description="C2" evidence="1">
    <location>
        <begin position="36"/>
        <end position="158"/>
    </location>
</feature>
<dbReference type="GO" id="GO:0043130">
    <property type="term" value="F:ubiquitin binding"/>
    <property type="evidence" value="ECO:0007669"/>
    <property type="project" value="TreeGrafter"/>
</dbReference>
<dbReference type="PROSITE" id="PS50004">
    <property type="entry name" value="C2"/>
    <property type="match status" value="1"/>
</dbReference>
<dbReference type="EMBL" id="UZAM01011214">
    <property type="protein sequence ID" value="VDP15212.1"/>
    <property type="molecule type" value="Genomic_DNA"/>
</dbReference>
<dbReference type="InterPro" id="IPR000008">
    <property type="entry name" value="C2_dom"/>
</dbReference>
<dbReference type="GO" id="GO:0031624">
    <property type="term" value="F:ubiquitin conjugating enzyme binding"/>
    <property type="evidence" value="ECO:0007669"/>
    <property type="project" value="TreeGrafter"/>
</dbReference>
<name>A0A183IWR7_9BILA</name>
<reference evidence="4" key="1">
    <citation type="submission" date="2016-06" db="UniProtKB">
        <authorList>
            <consortium name="WormBaseParasite"/>
        </authorList>
    </citation>
    <scope>IDENTIFICATION</scope>
</reference>
<evidence type="ECO:0000313" key="2">
    <source>
        <dbReference type="EMBL" id="VDP15212.1"/>
    </source>
</evidence>
<dbReference type="WBParaSite" id="SBAD_0000836301-mRNA-1">
    <property type="protein sequence ID" value="SBAD_0000836301-mRNA-1"/>
    <property type="gene ID" value="SBAD_0000836301"/>
</dbReference>
<gene>
    <name evidence="2" type="ORF">SBAD_LOCUS8064</name>
</gene>
<dbReference type="PANTHER" id="PTHR16461:SF5">
    <property type="entry name" value="TOLL-INTERACTING PROTEIN"/>
    <property type="match status" value="1"/>
</dbReference>
<protein>
    <submittedName>
        <fullName evidence="4">C2 domain-containing protein</fullName>
    </submittedName>
</protein>
<dbReference type="PANTHER" id="PTHR16461">
    <property type="entry name" value="TOLL-INTERACTING PROTEIN"/>
    <property type="match status" value="1"/>
</dbReference>
<dbReference type="InterPro" id="IPR035892">
    <property type="entry name" value="C2_domain_sf"/>
</dbReference>